<evidence type="ECO:0000313" key="3">
    <source>
        <dbReference type="Proteomes" id="UP001295684"/>
    </source>
</evidence>
<feature type="region of interest" description="Disordered" evidence="1">
    <location>
        <begin position="677"/>
        <end position="725"/>
    </location>
</feature>
<feature type="compositionally biased region" description="Polar residues" evidence="1">
    <location>
        <begin position="477"/>
        <end position="493"/>
    </location>
</feature>
<feature type="region of interest" description="Disordered" evidence="1">
    <location>
        <begin position="244"/>
        <end position="263"/>
    </location>
</feature>
<evidence type="ECO:0000256" key="1">
    <source>
        <dbReference type="SAM" id="MobiDB-lite"/>
    </source>
</evidence>
<name>A0AAD1U5Z8_EUPCR</name>
<feature type="compositionally biased region" description="Basic and acidic residues" evidence="1">
    <location>
        <begin position="203"/>
        <end position="226"/>
    </location>
</feature>
<evidence type="ECO:0000313" key="2">
    <source>
        <dbReference type="EMBL" id="CAI2362586.1"/>
    </source>
</evidence>
<organism evidence="2 3">
    <name type="scientific">Euplotes crassus</name>
    <dbReference type="NCBI Taxonomy" id="5936"/>
    <lineage>
        <taxon>Eukaryota</taxon>
        <taxon>Sar</taxon>
        <taxon>Alveolata</taxon>
        <taxon>Ciliophora</taxon>
        <taxon>Intramacronucleata</taxon>
        <taxon>Spirotrichea</taxon>
        <taxon>Hypotrichia</taxon>
        <taxon>Euplotida</taxon>
        <taxon>Euplotidae</taxon>
        <taxon>Moneuplotes</taxon>
    </lineage>
</organism>
<comment type="caution">
    <text evidence="2">The sequence shown here is derived from an EMBL/GenBank/DDBJ whole genome shotgun (WGS) entry which is preliminary data.</text>
</comment>
<feature type="region of interest" description="Disordered" evidence="1">
    <location>
        <begin position="322"/>
        <end position="360"/>
    </location>
</feature>
<feature type="compositionally biased region" description="Basic and acidic residues" evidence="1">
    <location>
        <begin position="703"/>
        <end position="718"/>
    </location>
</feature>
<accession>A0AAD1U5Z8</accession>
<feature type="compositionally biased region" description="Polar residues" evidence="1">
    <location>
        <begin position="502"/>
        <end position="511"/>
    </location>
</feature>
<dbReference type="Proteomes" id="UP001295684">
    <property type="component" value="Unassembled WGS sequence"/>
</dbReference>
<dbReference type="EMBL" id="CAMPGE010003740">
    <property type="protein sequence ID" value="CAI2362586.1"/>
    <property type="molecule type" value="Genomic_DNA"/>
</dbReference>
<gene>
    <name evidence="2" type="ORF">ECRASSUSDP1_LOCUS3910</name>
</gene>
<feature type="region of interest" description="Disordered" evidence="1">
    <location>
        <begin position="202"/>
        <end position="226"/>
    </location>
</feature>
<feature type="region of interest" description="Disordered" evidence="1">
    <location>
        <begin position="477"/>
        <end position="520"/>
    </location>
</feature>
<reference evidence="2" key="1">
    <citation type="submission" date="2023-07" db="EMBL/GenBank/DDBJ databases">
        <authorList>
            <consortium name="AG Swart"/>
            <person name="Singh M."/>
            <person name="Singh A."/>
            <person name="Seah K."/>
            <person name="Emmerich C."/>
        </authorList>
    </citation>
    <scope>NUCLEOTIDE SEQUENCE</scope>
    <source>
        <strain evidence="2">DP1</strain>
    </source>
</reference>
<dbReference type="AlphaFoldDB" id="A0AAD1U5Z8"/>
<protein>
    <submittedName>
        <fullName evidence="2">Uncharacterized protein</fullName>
    </submittedName>
</protein>
<feature type="compositionally biased region" description="Low complexity" evidence="1">
    <location>
        <begin position="337"/>
        <end position="356"/>
    </location>
</feature>
<keyword evidence="3" id="KW-1185">Reference proteome</keyword>
<sequence>MKSKPQVYEHIRGFKGKKDFCYFYRSISPLLILRNCGCGIKETSLYSSKGKISSIQSGSRRRVNKYSSEGKFSNTSKLKYSKKNKGRNKVRIQENMRSVDKMDYFYGPYRKDLLSDSKELHMTFQESMKVEREANPHWQSIAECIIGKDKDSNDSFKKVLKGYTASKNISNTIQKMKRGQPNLNSSEISPLEKTILRIRRKIGKQEKNKQKNLKIKESRDKQKKSDTIFGSEIELNRFKIKPMLSPKKRAEKNPKNTVSCDRFGEDSFLHSSREGKSTFSRGIEESKAQLTQIFNFDPICEGSDDQEKEIDINDECVIKIPEQSESKSSAEEEQMNSLCSSSSQTSSGSETSSKVSVNEEFRRNMIKRGAIRVSEINKTNNYFPKKSRIQQQNTENRTLGMQQHLRALSGAKHMRKNTRVVSGYAADLIKLSPRKEKIPSVIDGKKIKSTLSPFFSHSKNSRGSLAVQNMFSFQKGSSICSTGKSKSNSNPRSQVKEKKSNFAKNSFTKPLSPNEERRPSHIEELQIEYEKSAKDIAKLRNRKSIVLNFIPINNEEEGTQEEQKCQNKDLKGMQGIQGDSIVKVKRTSKEESKGFEQNTAMDLLNVKIEENHTFGLGESYNEPQKSTRMDQKEELKIPTDSLNKRKATFLQIDQDYINNNLLLDRVRVKENIKRKEKKNLKTTLRPFSNRHFHPRILSPSRNNSKERNHSKEHDHSKEGTYSNPTSRIKVRSPIYCKRTRLEVLNRCKPACLIERLQMSSKQDTRDFKKSLKAACLRKKGKEVKIRNLKRRDRFKTIRVKQKPEGQKSPRKKMKCLSEFSPFPIHTPTSRFQSSVRRRNQLSSKCLNYLNQKEAYKPCKIPILQRKDLKNSKSPVNRPKKRPSELHNTITNTIRGVVSPDEESKISNVKEATSKRAQFRTKVLEFLNRNHYEKPINSEIERIETQEKVYPFLKRGRRGILNTEVLGTTKIPQKSRNIRKMSKFLSV</sequence>
<proteinExistence type="predicted"/>